<keyword evidence="6" id="KW-1185">Reference proteome</keyword>
<evidence type="ECO:0000256" key="1">
    <source>
        <dbReference type="ARBA" id="ARBA00022603"/>
    </source>
</evidence>
<evidence type="ECO:0000313" key="5">
    <source>
        <dbReference type="EMBL" id="ROV86944.1"/>
    </source>
</evidence>
<feature type="domain" description="O-methyltransferase C-terminal" evidence="4">
    <location>
        <begin position="57"/>
        <end position="195"/>
    </location>
</feature>
<dbReference type="PANTHER" id="PTHR43712">
    <property type="entry name" value="PUTATIVE (AFU_ORTHOLOGUE AFUA_4G14580)-RELATED"/>
    <property type="match status" value="1"/>
</dbReference>
<dbReference type="InterPro" id="IPR016461">
    <property type="entry name" value="COMT-like"/>
</dbReference>
<dbReference type="PROSITE" id="PS51683">
    <property type="entry name" value="SAM_OMT_II"/>
    <property type="match status" value="1"/>
</dbReference>
<keyword evidence="2" id="KW-0808">Transferase</keyword>
<dbReference type="PANTHER" id="PTHR43712:SF2">
    <property type="entry name" value="O-METHYLTRANSFERASE CICE"/>
    <property type="match status" value="1"/>
</dbReference>
<keyword evidence="3" id="KW-0949">S-adenosyl-L-methionine</keyword>
<dbReference type="OrthoDB" id="2410195at2759"/>
<dbReference type="InterPro" id="IPR001077">
    <property type="entry name" value="COMT_C"/>
</dbReference>
<dbReference type="Gene3D" id="3.40.50.150">
    <property type="entry name" value="Vaccinia Virus protein VP39"/>
    <property type="match status" value="1"/>
</dbReference>
<name>A0A423V801_9PEZI</name>
<evidence type="ECO:0000313" key="6">
    <source>
        <dbReference type="Proteomes" id="UP000283895"/>
    </source>
</evidence>
<sequence length="219" mass="24816">MPSRPRCPSAHGSPRCLLNLGYLMDYVELRGPPSPSWLSVYPIEAHTAGWDTSRPVLVEIGGYNGRNSAQFKLEYRHVAERVILQDLQPRFDKTPAIPGVEKVAHSLFESPPVRGAKFYFLQRVFHNLTLQHAHNLLQLIKEAMTPESILLLDEAVPPEAGVDYLASAIDLTMLEAFSAVERTESHWRDNLADVGLELIKIHVYNQCIYESVFEIRLQQ</sequence>
<keyword evidence="1" id="KW-0489">Methyltransferase</keyword>
<evidence type="ECO:0000259" key="4">
    <source>
        <dbReference type="Pfam" id="PF00891"/>
    </source>
</evidence>
<dbReference type="GO" id="GO:0032259">
    <property type="term" value="P:methylation"/>
    <property type="evidence" value="ECO:0007669"/>
    <property type="project" value="UniProtKB-KW"/>
</dbReference>
<comment type="caution">
    <text evidence="5">The sequence shown here is derived from an EMBL/GenBank/DDBJ whole genome shotgun (WGS) entry which is preliminary data.</text>
</comment>
<evidence type="ECO:0000256" key="3">
    <source>
        <dbReference type="ARBA" id="ARBA00022691"/>
    </source>
</evidence>
<dbReference type="GO" id="GO:0008171">
    <property type="term" value="F:O-methyltransferase activity"/>
    <property type="evidence" value="ECO:0007669"/>
    <property type="project" value="InterPro"/>
</dbReference>
<protein>
    <recommendedName>
        <fullName evidence="4">O-methyltransferase C-terminal domain-containing protein</fullName>
    </recommendedName>
</protein>
<evidence type="ECO:0000256" key="2">
    <source>
        <dbReference type="ARBA" id="ARBA00022679"/>
    </source>
</evidence>
<dbReference type="SUPFAM" id="SSF53335">
    <property type="entry name" value="S-adenosyl-L-methionine-dependent methyltransferases"/>
    <property type="match status" value="1"/>
</dbReference>
<dbReference type="InterPro" id="IPR029063">
    <property type="entry name" value="SAM-dependent_MTases_sf"/>
</dbReference>
<dbReference type="Proteomes" id="UP000283895">
    <property type="component" value="Unassembled WGS sequence"/>
</dbReference>
<gene>
    <name evidence="5" type="ORF">VMCG_10775</name>
</gene>
<proteinExistence type="predicted"/>
<reference evidence="5 6" key="1">
    <citation type="submission" date="2015-09" db="EMBL/GenBank/DDBJ databases">
        <title>Host preference determinants of Valsa canker pathogens revealed by comparative genomics.</title>
        <authorList>
            <person name="Yin Z."/>
            <person name="Huang L."/>
        </authorList>
    </citation>
    <scope>NUCLEOTIDE SEQUENCE [LARGE SCALE GENOMIC DNA]</scope>
    <source>
        <strain evidence="5 6">03-1</strain>
    </source>
</reference>
<accession>A0A423V801</accession>
<organism evidence="5 6">
    <name type="scientific">Cytospora schulzeri</name>
    <dbReference type="NCBI Taxonomy" id="448051"/>
    <lineage>
        <taxon>Eukaryota</taxon>
        <taxon>Fungi</taxon>
        <taxon>Dikarya</taxon>
        <taxon>Ascomycota</taxon>
        <taxon>Pezizomycotina</taxon>
        <taxon>Sordariomycetes</taxon>
        <taxon>Sordariomycetidae</taxon>
        <taxon>Diaporthales</taxon>
        <taxon>Cytosporaceae</taxon>
        <taxon>Cytospora</taxon>
    </lineage>
</organism>
<dbReference type="AlphaFoldDB" id="A0A423V801"/>
<dbReference type="Pfam" id="PF00891">
    <property type="entry name" value="Methyltransf_2"/>
    <property type="match status" value="1"/>
</dbReference>
<dbReference type="EMBL" id="LKEA01000114">
    <property type="protein sequence ID" value="ROV86944.1"/>
    <property type="molecule type" value="Genomic_DNA"/>
</dbReference>